<dbReference type="EMBL" id="UZAJ01015841">
    <property type="protein sequence ID" value="VDO74548.1"/>
    <property type="molecule type" value="Genomic_DNA"/>
</dbReference>
<proteinExistence type="predicted"/>
<name>A0A183HUM6_9BILA</name>
<dbReference type="STRING" id="387005.A0A183HUM6"/>
<evidence type="ECO:0000313" key="2">
    <source>
        <dbReference type="Proteomes" id="UP000267606"/>
    </source>
</evidence>
<dbReference type="AlphaFoldDB" id="A0A183HUM6"/>
<organism evidence="3">
    <name type="scientific">Onchocerca flexuosa</name>
    <dbReference type="NCBI Taxonomy" id="387005"/>
    <lineage>
        <taxon>Eukaryota</taxon>
        <taxon>Metazoa</taxon>
        <taxon>Ecdysozoa</taxon>
        <taxon>Nematoda</taxon>
        <taxon>Chromadorea</taxon>
        <taxon>Rhabditida</taxon>
        <taxon>Spirurina</taxon>
        <taxon>Spiruromorpha</taxon>
        <taxon>Filarioidea</taxon>
        <taxon>Onchocercidae</taxon>
        <taxon>Onchocerca</taxon>
    </lineage>
</organism>
<reference evidence="1 2" key="2">
    <citation type="submission" date="2018-11" db="EMBL/GenBank/DDBJ databases">
        <authorList>
            <consortium name="Pathogen Informatics"/>
        </authorList>
    </citation>
    <scope>NUCLEOTIDE SEQUENCE [LARGE SCALE GENOMIC DNA]</scope>
</reference>
<dbReference type="Proteomes" id="UP000267606">
    <property type="component" value="Unassembled WGS sequence"/>
</dbReference>
<evidence type="ECO:0000313" key="1">
    <source>
        <dbReference type="EMBL" id="VDO74548.1"/>
    </source>
</evidence>
<reference evidence="3" key="1">
    <citation type="submission" date="2016-06" db="UniProtKB">
        <authorList>
            <consortium name="WormBaseParasite"/>
        </authorList>
    </citation>
    <scope>IDENTIFICATION</scope>
</reference>
<keyword evidence="2" id="KW-1185">Reference proteome</keyword>
<accession>A0A183HUM6</accession>
<sequence>MDICESALAQRRSAQLPKLKKISNKPRPLSNDFSVFFLFAKISFLIDTRYEMNDFEFTYSDCDTHAAELAELYTYS</sequence>
<protein>
    <submittedName>
        <fullName evidence="1 3">Uncharacterized protein</fullName>
    </submittedName>
</protein>
<evidence type="ECO:0000313" key="3">
    <source>
        <dbReference type="WBParaSite" id="OFLC_0001118801-mRNA-1"/>
    </source>
</evidence>
<gene>
    <name evidence="1" type="ORF">OFLC_LOCUS11189</name>
</gene>
<dbReference type="WBParaSite" id="OFLC_0001118801-mRNA-1">
    <property type="protein sequence ID" value="OFLC_0001118801-mRNA-1"/>
    <property type="gene ID" value="OFLC_0001118801"/>
</dbReference>